<name>A0A7J7IV86_BUGNE</name>
<dbReference type="Proteomes" id="UP000593567">
    <property type="component" value="Unassembled WGS sequence"/>
</dbReference>
<dbReference type="Gene3D" id="1.20.1070.10">
    <property type="entry name" value="Rhodopsin 7-helix transmembrane proteins"/>
    <property type="match status" value="1"/>
</dbReference>
<dbReference type="Pfam" id="PF00001">
    <property type="entry name" value="7tm_1"/>
    <property type="match status" value="1"/>
</dbReference>
<evidence type="ECO:0000313" key="11">
    <source>
        <dbReference type="EMBL" id="KAF6017456.1"/>
    </source>
</evidence>
<dbReference type="GO" id="GO:0005886">
    <property type="term" value="C:plasma membrane"/>
    <property type="evidence" value="ECO:0007669"/>
    <property type="project" value="UniProtKB-SubCell"/>
</dbReference>
<evidence type="ECO:0000313" key="12">
    <source>
        <dbReference type="Proteomes" id="UP000593567"/>
    </source>
</evidence>
<feature type="transmembrane region" description="Helical" evidence="9">
    <location>
        <begin position="120"/>
        <end position="138"/>
    </location>
</feature>
<dbReference type="SUPFAM" id="SSF81321">
    <property type="entry name" value="Family A G protein-coupled receptor-like"/>
    <property type="match status" value="1"/>
</dbReference>
<evidence type="ECO:0000256" key="7">
    <source>
        <dbReference type="ARBA" id="ARBA00023170"/>
    </source>
</evidence>
<keyword evidence="5" id="KW-0297">G-protein coupled receptor</keyword>
<evidence type="ECO:0000259" key="10">
    <source>
        <dbReference type="PROSITE" id="PS50262"/>
    </source>
</evidence>
<keyword evidence="6 9" id="KW-0472">Membrane</keyword>
<sequence>MEWGEDRTNKSYIWDWDHIKGWNYTPFFSFFNDFGDDLTFYQYIEFGAVAILSLLSFIVTVLLMVFFLTKKHLRRDLHMYTISIMASSLVLLPFALLIGITRLSPQGWLFGSLACKSTLFVLVMTAFVKIWLMTLISVDRYLRIVHSNHRCMGPKVSVILILVAWVLPVATIAGIVYPNSRSLDVDIYGGISFCTVGFQYHPTIRYSLMYFSTIFALEFILPATIMIVCYSLIMRKINKSTKAILSHSKMNSLKVEKNLRTNIRRRRTTNILIAIMSLFLVMWLPLFALIAIITLDQTMETFKLSSRWIVGQLCILLLNTLIEPFLYSFTAAKTRQELKRTLQSSCVKRKKNIPMTSIDETLTQNCSSTS</sequence>
<evidence type="ECO:0000256" key="3">
    <source>
        <dbReference type="ARBA" id="ARBA00022692"/>
    </source>
</evidence>
<dbReference type="InterPro" id="IPR017452">
    <property type="entry name" value="GPCR_Rhodpsn_7TM"/>
</dbReference>
<evidence type="ECO:0000256" key="4">
    <source>
        <dbReference type="ARBA" id="ARBA00022989"/>
    </source>
</evidence>
<dbReference type="PRINTS" id="PR00237">
    <property type="entry name" value="GPCRRHODOPSN"/>
</dbReference>
<feature type="transmembrane region" description="Helical" evidence="9">
    <location>
        <begin position="208"/>
        <end position="233"/>
    </location>
</feature>
<evidence type="ECO:0000256" key="6">
    <source>
        <dbReference type="ARBA" id="ARBA00023136"/>
    </source>
</evidence>
<dbReference type="GO" id="GO:0004930">
    <property type="term" value="F:G protein-coupled receptor activity"/>
    <property type="evidence" value="ECO:0007669"/>
    <property type="project" value="UniProtKB-KW"/>
</dbReference>
<comment type="subcellular location">
    <subcellularLocation>
        <location evidence="1">Cell membrane</location>
        <topology evidence="1">Multi-pass membrane protein</topology>
    </subcellularLocation>
</comment>
<feature type="transmembrane region" description="Helical" evidence="9">
    <location>
        <begin position="307"/>
        <end position="330"/>
    </location>
</feature>
<dbReference type="InterPro" id="IPR000276">
    <property type="entry name" value="GPCR_Rhodpsn"/>
</dbReference>
<dbReference type="PANTHER" id="PTHR24228">
    <property type="entry name" value="B2 BRADYKININ RECEPTOR/ANGIOTENSIN II RECEPTOR"/>
    <property type="match status" value="1"/>
</dbReference>
<dbReference type="CDD" id="cd00637">
    <property type="entry name" value="7tm_classA_rhodopsin-like"/>
    <property type="match status" value="1"/>
</dbReference>
<keyword evidence="8" id="KW-0807">Transducer</keyword>
<dbReference type="AlphaFoldDB" id="A0A7J7IV86"/>
<evidence type="ECO:0000256" key="1">
    <source>
        <dbReference type="ARBA" id="ARBA00004651"/>
    </source>
</evidence>
<keyword evidence="3 9" id="KW-0812">Transmembrane</keyword>
<gene>
    <name evidence="11" type="ORF">EB796_024225</name>
</gene>
<evidence type="ECO:0000256" key="2">
    <source>
        <dbReference type="ARBA" id="ARBA00022475"/>
    </source>
</evidence>
<evidence type="ECO:0000256" key="8">
    <source>
        <dbReference type="ARBA" id="ARBA00023224"/>
    </source>
</evidence>
<dbReference type="PANTHER" id="PTHR24228:SF59">
    <property type="entry name" value="NEUROPEPTIDE RECEPTOR 15"/>
    <property type="match status" value="1"/>
</dbReference>
<feature type="domain" description="G-protein coupled receptors family 1 profile" evidence="10">
    <location>
        <begin position="59"/>
        <end position="327"/>
    </location>
</feature>
<feature type="transmembrane region" description="Helical" evidence="9">
    <location>
        <begin position="46"/>
        <end position="68"/>
    </location>
</feature>
<evidence type="ECO:0000256" key="5">
    <source>
        <dbReference type="ARBA" id="ARBA00023040"/>
    </source>
</evidence>
<reference evidence="11" key="1">
    <citation type="submission" date="2020-06" db="EMBL/GenBank/DDBJ databases">
        <title>Draft genome of Bugula neritina, a colonial animal packing powerful symbionts and potential medicines.</title>
        <authorList>
            <person name="Rayko M."/>
        </authorList>
    </citation>
    <scope>NUCLEOTIDE SEQUENCE [LARGE SCALE GENOMIC DNA]</scope>
    <source>
        <strain evidence="11">Kwan_BN1</strain>
    </source>
</reference>
<keyword evidence="2" id="KW-1003">Cell membrane</keyword>
<organism evidence="11 12">
    <name type="scientific">Bugula neritina</name>
    <name type="common">Brown bryozoan</name>
    <name type="synonym">Sertularia neritina</name>
    <dbReference type="NCBI Taxonomy" id="10212"/>
    <lineage>
        <taxon>Eukaryota</taxon>
        <taxon>Metazoa</taxon>
        <taxon>Spiralia</taxon>
        <taxon>Lophotrochozoa</taxon>
        <taxon>Bryozoa</taxon>
        <taxon>Gymnolaemata</taxon>
        <taxon>Cheilostomatida</taxon>
        <taxon>Flustrina</taxon>
        <taxon>Buguloidea</taxon>
        <taxon>Bugulidae</taxon>
        <taxon>Bugula</taxon>
    </lineage>
</organism>
<accession>A0A7J7IV86</accession>
<dbReference type="EMBL" id="VXIV02003391">
    <property type="protein sequence ID" value="KAF6017456.1"/>
    <property type="molecule type" value="Genomic_DNA"/>
</dbReference>
<proteinExistence type="predicted"/>
<keyword evidence="12" id="KW-1185">Reference proteome</keyword>
<protein>
    <recommendedName>
        <fullName evidence="10">G-protein coupled receptors family 1 profile domain-containing protein</fullName>
    </recommendedName>
</protein>
<evidence type="ECO:0000256" key="9">
    <source>
        <dbReference type="SAM" id="Phobius"/>
    </source>
</evidence>
<keyword evidence="7" id="KW-0675">Receptor</keyword>
<feature type="transmembrane region" description="Helical" evidence="9">
    <location>
        <begin position="80"/>
        <end position="100"/>
    </location>
</feature>
<dbReference type="OrthoDB" id="9880339at2759"/>
<dbReference type="PROSITE" id="PS50262">
    <property type="entry name" value="G_PROTEIN_RECEP_F1_2"/>
    <property type="match status" value="1"/>
</dbReference>
<keyword evidence="4 9" id="KW-1133">Transmembrane helix</keyword>
<feature type="transmembrane region" description="Helical" evidence="9">
    <location>
        <begin position="271"/>
        <end position="295"/>
    </location>
</feature>
<feature type="transmembrane region" description="Helical" evidence="9">
    <location>
        <begin position="158"/>
        <end position="177"/>
    </location>
</feature>
<comment type="caution">
    <text evidence="11">The sequence shown here is derived from an EMBL/GenBank/DDBJ whole genome shotgun (WGS) entry which is preliminary data.</text>
</comment>